<dbReference type="GO" id="GO:0003700">
    <property type="term" value="F:DNA-binding transcription factor activity"/>
    <property type="evidence" value="ECO:0007669"/>
    <property type="project" value="TreeGrafter"/>
</dbReference>
<dbReference type="InterPro" id="IPR009057">
    <property type="entry name" value="Homeodomain-like_sf"/>
</dbReference>
<gene>
    <name evidence="5" type="ORF">SAMN04488244_10381</name>
</gene>
<evidence type="ECO:0000313" key="5">
    <source>
        <dbReference type="EMBL" id="SEF71944.1"/>
    </source>
</evidence>
<dbReference type="OrthoDB" id="9151800at2"/>
<dbReference type="Gene3D" id="1.10.357.10">
    <property type="entry name" value="Tetracycline Repressor, domain 2"/>
    <property type="match status" value="1"/>
</dbReference>
<name>A0A1H5UA92_9VIBR</name>
<dbReference type="InterPro" id="IPR050109">
    <property type="entry name" value="HTH-type_TetR-like_transc_reg"/>
</dbReference>
<evidence type="ECO:0000313" key="6">
    <source>
        <dbReference type="Proteomes" id="UP000236721"/>
    </source>
</evidence>
<evidence type="ECO:0000256" key="1">
    <source>
        <dbReference type="ARBA" id="ARBA00023125"/>
    </source>
</evidence>
<dbReference type="GO" id="GO:0000976">
    <property type="term" value="F:transcription cis-regulatory region binding"/>
    <property type="evidence" value="ECO:0007669"/>
    <property type="project" value="TreeGrafter"/>
</dbReference>
<dbReference type="RefSeq" id="WP_103879061.1">
    <property type="nucleotide sequence ID" value="NZ_FNVG01000003.1"/>
</dbReference>
<feature type="DNA-binding region" description="H-T-H motif" evidence="2">
    <location>
        <begin position="41"/>
        <end position="60"/>
    </location>
</feature>
<feature type="domain" description="HTH tetR-type" evidence="4">
    <location>
        <begin position="18"/>
        <end position="78"/>
    </location>
</feature>
<dbReference type="AlphaFoldDB" id="A0A1H5UA92"/>
<feature type="region of interest" description="Disordered" evidence="3">
    <location>
        <begin position="1"/>
        <end position="20"/>
    </location>
</feature>
<protein>
    <submittedName>
        <fullName evidence="5">Transcriptional regulator, TetR family</fullName>
    </submittedName>
</protein>
<evidence type="ECO:0000256" key="2">
    <source>
        <dbReference type="PROSITE-ProRule" id="PRU00335"/>
    </source>
</evidence>
<dbReference type="Pfam" id="PF00440">
    <property type="entry name" value="TetR_N"/>
    <property type="match status" value="1"/>
</dbReference>
<dbReference type="PROSITE" id="PS50977">
    <property type="entry name" value="HTH_TETR_2"/>
    <property type="match status" value="1"/>
</dbReference>
<proteinExistence type="predicted"/>
<dbReference type="EMBL" id="FNVG01000003">
    <property type="protein sequence ID" value="SEF71944.1"/>
    <property type="molecule type" value="Genomic_DNA"/>
</dbReference>
<dbReference type="PANTHER" id="PTHR30055:SF233">
    <property type="entry name" value="REGULATORY PROTEIN TETR"/>
    <property type="match status" value="1"/>
</dbReference>
<dbReference type="PANTHER" id="PTHR30055">
    <property type="entry name" value="HTH-TYPE TRANSCRIPTIONAL REGULATOR RUTR"/>
    <property type="match status" value="1"/>
</dbReference>
<evidence type="ECO:0000256" key="3">
    <source>
        <dbReference type="SAM" id="MobiDB-lite"/>
    </source>
</evidence>
<keyword evidence="1 2" id="KW-0238">DNA-binding</keyword>
<dbReference type="InterPro" id="IPR001647">
    <property type="entry name" value="HTH_TetR"/>
</dbReference>
<accession>A0A1H5UA92</accession>
<keyword evidence="6" id="KW-1185">Reference proteome</keyword>
<organism evidence="5 6">
    <name type="scientific">Vibrio hangzhouensis</name>
    <dbReference type="NCBI Taxonomy" id="462991"/>
    <lineage>
        <taxon>Bacteria</taxon>
        <taxon>Pseudomonadati</taxon>
        <taxon>Pseudomonadota</taxon>
        <taxon>Gammaproteobacteria</taxon>
        <taxon>Vibrionales</taxon>
        <taxon>Vibrionaceae</taxon>
        <taxon>Vibrio</taxon>
    </lineage>
</organism>
<reference evidence="6" key="1">
    <citation type="submission" date="2016-10" db="EMBL/GenBank/DDBJ databases">
        <authorList>
            <person name="Varghese N."/>
            <person name="Submissions S."/>
        </authorList>
    </citation>
    <scope>NUCLEOTIDE SEQUENCE [LARGE SCALE GENOMIC DNA]</scope>
    <source>
        <strain evidence="6">CGMCC 1.7062</strain>
    </source>
</reference>
<dbReference type="SUPFAM" id="SSF46689">
    <property type="entry name" value="Homeodomain-like"/>
    <property type="match status" value="1"/>
</dbReference>
<dbReference type="Proteomes" id="UP000236721">
    <property type="component" value="Unassembled WGS sequence"/>
</dbReference>
<sequence>MPGSETPKRKVGRPRQQTDAREKLLSHARELFMVIPYDKVSTRLIAQRAGVNIAMIRYYFGNKEGLFETMIRETMLPMKQKMEQLFTDGQQDNLFDFMRTYYHEMNKVPQFPRLIAQVMHMPPSATQRRLFEKVFTDIARPDQDMLFGKLAEQGLLREGADPRLCRVSFISLMVFPFVAPPALLNLHGIELTEAFLNDLLEHNIRLMAQGFLAPSIDSGSEKSL</sequence>
<evidence type="ECO:0000259" key="4">
    <source>
        <dbReference type="PROSITE" id="PS50977"/>
    </source>
</evidence>